<reference evidence="2" key="1">
    <citation type="journal article" date="2024" name="Front. Bioeng. Biotechnol.">
        <title>Genome-scale model development and genomic sequencing of the oleaginous clade Lipomyces.</title>
        <authorList>
            <person name="Czajka J.J."/>
            <person name="Han Y."/>
            <person name="Kim J."/>
            <person name="Mondo S.J."/>
            <person name="Hofstad B.A."/>
            <person name="Robles A."/>
            <person name="Haridas S."/>
            <person name="Riley R."/>
            <person name="LaButti K."/>
            <person name="Pangilinan J."/>
            <person name="Andreopoulos W."/>
            <person name="Lipzen A."/>
            <person name="Yan J."/>
            <person name="Wang M."/>
            <person name="Ng V."/>
            <person name="Grigoriev I.V."/>
            <person name="Spatafora J.W."/>
            <person name="Magnuson J.K."/>
            <person name="Baker S.E."/>
            <person name="Pomraning K.R."/>
        </authorList>
    </citation>
    <scope>NUCLEOTIDE SEQUENCE [LARGE SCALE GENOMIC DNA]</scope>
    <source>
        <strain evidence="2">CBS 10300</strain>
    </source>
</reference>
<dbReference type="Proteomes" id="UP001489719">
    <property type="component" value="Unassembled WGS sequence"/>
</dbReference>
<sequence length="202" mass="22932">MTVPKSFFDAVCTRRTYYQLTNQSTIPDSRIVELVDATVLNAPSSFNSQSTRLVVLLKKEHEKLWEIAKDSLKAMLPAEAYVSTEQRLNGFQKAYGTILFFESPGPVKALQEKLPMYADRFPVWSEHASAIHQFILWTALEAEGLGANLQHYNPVIDERVSSEWNVPADWSLKAQLVFGTPTGEPMEKTYQPLKERVFIHGL</sequence>
<dbReference type="EMBL" id="MU970200">
    <property type="protein sequence ID" value="KAK9319310.1"/>
    <property type="molecule type" value="Genomic_DNA"/>
</dbReference>
<name>A0ACC3TDV0_9ASCO</name>
<organism evidence="1 2">
    <name type="scientific">Lipomyces orientalis</name>
    <dbReference type="NCBI Taxonomy" id="1233043"/>
    <lineage>
        <taxon>Eukaryota</taxon>
        <taxon>Fungi</taxon>
        <taxon>Dikarya</taxon>
        <taxon>Ascomycota</taxon>
        <taxon>Saccharomycotina</taxon>
        <taxon>Lipomycetes</taxon>
        <taxon>Lipomycetales</taxon>
        <taxon>Lipomycetaceae</taxon>
        <taxon>Lipomyces</taxon>
    </lineage>
</organism>
<evidence type="ECO:0000313" key="2">
    <source>
        <dbReference type="Proteomes" id="UP001489719"/>
    </source>
</evidence>
<comment type="caution">
    <text evidence="1">The sequence shown here is derived from an EMBL/GenBank/DDBJ whole genome shotgun (WGS) entry which is preliminary data.</text>
</comment>
<accession>A0ACC3TDV0</accession>
<protein>
    <submittedName>
        <fullName evidence="1">Nitroreductase-like protein</fullName>
    </submittedName>
</protein>
<proteinExistence type="predicted"/>
<gene>
    <name evidence="1" type="ORF">V1517DRAFT_332996</name>
</gene>
<keyword evidence="2" id="KW-1185">Reference proteome</keyword>
<evidence type="ECO:0000313" key="1">
    <source>
        <dbReference type="EMBL" id="KAK9319310.1"/>
    </source>
</evidence>